<evidence type="ECO:0000256" key="6">
    <source>
        <dbReference type="ARBA" id="ARBA00022989"/>
    </source>
</evidence>
<keyword evidence="13" id="KW-1185">Reference proteome</keyword>
<evidence type="ECO:0000256" key="7">
    <source>
        <dbReference type="ARBA" id="ARBA00023136"/>
    </source>
</evidence>
<sequence length="207" mass="22384">MTAVRSKRNTPAEVPAATAGTLRESSDSVGEARGGSVDAELPTHRRLGVVWRVIEVLLFCGVAGMLITVTLQVLARLAPISLPWTEELTRYLFIWTTFLGLAVGTRSAGHARITILLLLAPARVRSWALHVYFAAGCLFFAVLGYTGLRLVLQQIRNGETSPALGIGMYLVTAAVVTGAALALWAQLESVYLDRRTRRYLETGGSDS</sequence>
<dbReference type="InterPro" id="IPR055348">
    <property type="entry name" value="DctQ"/>
</dbReference>
<protein>
    <recommendedName>
        <fullName evidence="9">TRAP transporter small permease protein</fullName>
    </recommendedName>
</protein>
<evidence type="ECO:0000256" key="3">
    <source>
        <dbReference type="ARBA" id="ARBA00022475"/>
    </source>
</evidence>
<dbReference type="PANTHER" id="PTHR35011">
    <property type="entry name" value="2,3-DIKETO-L-GULONATE TRAP TRANSPORTER SMALL PERMEASE PROTEIN YIAM"/>
    <property type="match status" value="1"/>
</dbReference>
<evidence type="ECO:0000256" key="4">
    <source>
        <dbReference type="ARBA" id="ARBA00022519"/>
    </source>
</evidence>
<evidence type="ECO:0000256" key="9">
    <source>
        <dbReference type="RuleBase" id="RU369079"/>
    </source>
</evidence>
<dbReference type="AlphaFoldDB" id="A0A2U2MXQ8"/>
<evidence type="ECO:0000256" key="2">
    <source>
        <dbReference type="ARBA" id="ARBA00022448"/>
    </source>
</evidence>
<dbReference type="RefSeq" id="WP_109679841.1">
    <property type="nucleotide sequence ID" value="NZ_CP086615.1"/>
</dbReference>
<dbReference type="OrthoDB" id="2085311at2"/>
<accession>A0A2U2MXQ8</accession>
<proteinExistence type="inferred from homology"/>
<feature type="transmembrane region" description="Helical" evidence="9">
    <location>
        <begin position="49"/>
        <end position="73"/>
    </location>
</feature>
<evidence type="ECO:0000256" key="1">
    <source>
        <dbReference type="ARBA" id="ARBA00004429"/>
    </source>
</evidence>
<comment type="caution">
    <text evidence="12">The sequence shown here is derived from an EMBL/GenBank/DDBJ whole genome shotgun (WGS) entry which is preliminary data.</text>
</comment>
<feature type="transmembrane region" description="Helical" evidence="9">
    <location>
        <begin position="166"/>
        <end position="187"/>
    </location>
</feature>
<keyword evidence="4 9" id="KW-0997">Cell inner membrane</keyword>
<evidence type="ECO:0000256" key="8">
    <source>
        <dbReference type="ARBA" id="ARBA00038436"/>
    </source>
</evidence>
<dbReference type="GO" id="GO:0005886">
    <property type="term" value="C:plasma membrane"/>
    <property type="evidence" value="ECO:0007669"/>
    <property type="project" value="UniProtKB-SubCell"/>
</dbReference>
<evidence type="ECO:0000313" key="13">
    <source>
        <dbReference type="Proteomes" id="UP000245474"/>
    </source>
</evidence>
<keyword evidence="6 9" id="KW-1133">Transmembrane helix</keyword>
<feature type="transmembrane region" description="Helical" evidence="9">
    <location>
        <begin position="127"/>
        <end position="146"/>
    </location>
</feature>
<comment type="function">
    <text evidence="9">Part of the tripartite ATP-independent periplasmic (TRAP) transport system.</text>
</comment>
<gene>
    <name evidence="12" type="ORF">DEM34_15995</name>
</gene>
<organism evidence="12 13">
    <name type="scientific">Sediminicurvatus halobius</name>
    <dbReference type="NCBI Taxonomy" id="2182432"/>
    <lineage>
        <taxon>Bacteria</taxon>
        <taxon>Pseudomonadati</taxon>
        <taxon>Pseudomonadota</taxon>
        <taxon>Gammaproteobacteria</taxon>
        <taxon>Chromatiales</taxon>
        <taxon>Ectothiorhodospiraceae</taxon>
        <taxon>Sediminicurvatus</taxon>
    </lineage>
</organism>
<feature type="region of interest" description="Disordered" evidence="10">
    <location>
        <begin position="1"/>
        <end position="36"/>
    </location>
</feature>
<evidence type="ECO:0000256" key="5">
    <source>
        <dbReference type="ARBA" id="ARBA00022692"/>
    </source>
</evidence>
<keyword evidence="7 9" id="KW-0472">Membrane</keyword>
<dbReference type="GO" id="GO:0022857">
    <property type="term" value="F:transmembrane transporter activity"/>
    <property type="evidence" value="ECO:0007669"/>
    <property type="project" value="UniProtKB-UniRule"/>
</dbReference>
<evidence type="ECO:0000259" key="11">
    <source>
        <dbReference type="Pfam" id="PF04290"/>
    </source>
</evidence>
<dbReference type="Proteomes" id="UP000245474">
    <property type="component" value="Unassembled WGS sequence"/>
</dbReference>
<evidence type="ECO:0000256" key="10">
    <source>
        <dbReference type="SAM" id="MobiDB-lite"/>
    </source>
</evidence>
<comment type="subcellular location">
    <subcellularLocation>
        <location evidence="1 9">Cell inner membrane</location>
        <topology evidence="1 9">Multi-pass membrane protein</topology>
    </subcellularLocation>
</comment>
<dbReference type="EMBL" id="QFFI01000032">
    <property type="protein sequence ID" value="PWG61529.1"/>
    <property type="molecule type" value="Genomic_DNA"/>
</dbReference>
<reference evidence="12 13" key="1">
    <citation type="submission" date="2018-05" db="EMBL/GenBank/DDBJ databases">
        <title>Spiribacter halobius sp. nov., a moderately halophilic bacterium isolated from marine solar saltern.</title>
        <authorList>
            <person name="Zheng W.-S."/>
            <person name="Lu D.-C."/>
            <person name="Du Z.-J."/>
        </authorList>
    </citation>
    <scope>NUCLEOTIDE SEQUENCE [LARGE SCALE GENOMIC DNA]</scope>
    <source>
        <strain evidence="12 13">E85</strain>
    </source>
</reference>
<keyword evidence="5 9" id="KW-0812">Transmembrane</keyword>
<comment type="subunit">
    <text evidence="9">The complex comprises the extracytoplasmic solute receptor protein and the two transmembrane proteins.</text>
</comment>
<name>A0A2U2MXQ8_9GAMM</name>
<keyword evidence="2 9" id="KW-0813">Transport</keyword>
<feature type="transmembrane region" description="Helical" evidence="9">
    <location>
        <begin position="93"/>
        <end position="120"/>
    </location>
</feature>
<feature type="domain" description="Tripartite ATP-independent periplasmic transporters DctQ component" evidence="11">
    <location>
        <begin position="65"/>
        <end position="194"/>
    </location>
</feature>
<evidence type="ECO:0000313" key="12">
    <source>
        <dbReference type="EMBL" id="PWG61529.1"/>
    </source>
</evidence>
<comment type="similarity">
    <text evidence="8 9">Belongs to the TRAP transporter small permease family.</text>
</comment>
<keyword evidence="3" id="KW-1003">Cell membrane</keyword>
<dbReference type="Pfam" id="PF04290">
    <property type="entry name" value="DctQ"/>
    <property type="match status" value="1"/>
</dbReference>
<dbReference type="InterPro" id="IPR007387">
    <property type="entry name" value="TRAP_DctQ"/>
</dbReference>